<dbReference type="EMBL" id="BLXT01003904">
    <property type="protein sequence ID" value="GFO07680.1"/>
    <property type="molecule type" value="Genomic_DNA"/>
</dbReference>
<reference evidence="1 2" key="1">
    <citation type="journal article" date="2021" name="Elife">
        <title>Chloroplast acquisition without the gene transfer in kleptoplastic sea slugs, Plakobranchus ocellatus.</title>
        <authorList>
            <person name="Maeda T."/>
            <person name="Takahashi S."/>
            <person name="Yoshida T."/>
            <person name="Shimamura S."/>
            <person name="Takaki Y."/>
            <person name="Nagai Y."/>
            <person name="Toyoda A."/>
            <person name="Suzuki Y."/>
            <person name="Arimoto A."/>
            <person name="Ishii H."/>
            <person name="Satoh N."/>
            <person name="Nishiyama T."/>
            <person name="Hasebe M."/>
            <person name="Maruyama T."/>
            <person name="Minagawa J."/>
            <person name="Obokata J."/>
            <person name="Shigenobu S."/>
        </authorList>
    </citation>
    <scope>NUCLEOTIDE SEQUENCE [LARGE SCALE GENOMIC DNA]</scope>
</reference>
<protein>
    <submittedName>
        <fullName evidence="1">Uncharacterized protein</fullName>
    </submittedName>
</protein>
<keyword evidence="2" id="KW-1185">Reference proteome</keyword>
<comment type="caution">
    <text evidence="1">The sequence shown here is derived from an EMBL/GenBank/DDBJ whole genome shotgun (WGS) entry which is preliminary data.</text>
</comment>
<evidence type="ECO:0000313" key="1">
    <source>
        <dbReference type="EMBL" id="GFO07680.1"/>
    </source>
</evidence>
<dbReference type="AlphaFoldDB" id="A0AAV4ALD6"/>
<organism evidence="1 2">
    <name type="scientific">Plakobranchus ocellatus</name>
    <dbReference type="NCBI Taxonomy" id="259542"/>
    <lineage>
        <taxon>Eukaryota</taxon>
        <taxon>Metazoa</taxon>
        <taxon>Spiralia</taxon>
        <taxon>Lophotrochozoa</taxon>
        <taxon>Mollusca</taxon>
        <taxon>Gastropoda</taxon>
        <taxon>Heterobranchia</taxon>
        <taxon>Euthyneura</taxon>
        <taxon>Panpulmonata</taxon>
        <taxon>Sacoglossa</taxon>
        <taxon>Placobranchoidea</taxon>
        <taxon>Plakobranchidae</taxon>
        <taxon>Plakobranchus</taxon>
    </lineage>
</organism>
<sequence length="102" mass="10847">METTHVPAVAGVDCARESLPHYPHAGGVSGTVASEYALRSAGTLLSQVRAQPPAPWPDRGPKSLRSPCCGLAIHKNQSLQHAELPDSLCLPCLISWECYATN</sequence>
<accession>A0AAV4ALD6</accession>
<proteinExistence type="predicted"/>
<dbReference type="Proteomes" id="UP000735302">
    <property type="component" value="Unassembled WGS sequence"/>
</dbReference>
<name>A0AAV4ALD6_9GAST</name>
<evidence type="ECO:0000313" key="2">
    <source>
        <dbReference type="Proteomes" id="UP000735302"/>
    </source>
</evidence>
<gene>
    <name evidence="1" type="ORF">PoB_003418500</name>
</gene>